<dbReference type="Proteomes" id="UP000050501">
    <property type="component" value="Unassembled WGS sequence"/>
</dbReference>
<dbReference type="InterPro" id="IPR016166">
    <property type="entry name" value="FAD-bd_PCMH"/>
</dbReference>
<dbReference type="InterPro" id="IPR036683">
    <property type="entry name" value="CO_DH_flav_C_dom_sf"/>
</dbReference>
<accession>A0A0P6XR85</accession>
<dbReference type="Pfam" id="PF00941">
    <property type="entry name" value="FAD_binding_5"/>
    <property type="match status" value="1"/>
</dbReference>
<dbReference type="PROSITE" id="PS51387">
    <property type="entry name" value="FAD_PCMH"/>
    <property type="match status" value="1"/>
</dbReference>
<dbReference type="Pfam" id="PF03450">
    <property type="entry name" value="CO_deh_flav_C"/>
    <property type="match status" value="1"/>
</dbReference>
<proteinExistence type="predicted"/>
<keyword evidence="2" id="KW-0274">FAD</keyword>
<sequence>MLLDLQQGRHAPVDTLVDVNQVREMLVLEMRGTHLFIGASVPLNQITTSELVLEHAQALSEASGLIGGPQVRNTGTLGGNVAHALPAADGTISIMALNAEVEIASAQGLRRQALNTLFLGPGKSALDPHGEIISGFYLPVRKANQASGFSRIMRPQGVALPVINMAAWLERDGDRIQDIRIAVGPSGPIPQRITAAEDALRGRPYNEESLSDGLKAMLNSVKFRTSPQRATAEYRQKLAGVLLREVIQKVWQRAGGPVSHVV</sequence>
<gene>
    <name evidence="5" type="ORF">ADN01_06295</name>
</gene>
<protein>
    <recommendedName>
        <fullName evidence="4">FAD-binding PCMH-type domain-containing protein</fullName>
    </recommendedName>
</protein>
<dbReference type="EMBL" id="LGCM01000027">
    <property type="protein sequence ID" value="KPL84988.1"/>
    <property type="molecule type" value="Genomic_DNA"/>
</dbReference>
<evidence type="ECO:0000259" key="4">
    <source>
        <dbReference type="PROSITE" id="PS51387"/>
    </source>
</evidence>
<keyword evidence="3" id="KW-0560">Oxidoreductase</keyword>
<evidence type="ECO:0000256" key="3">
    <source>
        <dbReference type="ARBA" id="ARBA00023002"/>
    </source>
</evidence>
<dbReference type="SMART" id="SM01092">
    <property type="entry name" value="CO_deh_flav_C"/>
    <property type="match status" value="1"/>
</dbReference>
<keyword evidence="6" id="KW-1185">Reference proteome</keyword>
<evidence type="ECO:0000313" key="5">
    <source>
        <dbReference type="EMBL" id="KPL84988.1"/>
    </source>
</evidence>
<evidence type="ECO:0000256" key="1">
    <source>
        <dbReference type="ARBA" id="ARBA00022630"/>
    </source>
</evidence>
<dbReference type="InterPro" id="IPR005107">
    <property type="entry name" value="CO_DH_flav_C"/>
</dbReference>
<comment type="caution">
    <text evidence="5">The sequence shown here is derived from an EMBL/GenBank/DDBJ whole genome shotgun (WGS) entry which is preliminary data.</text>
</comment>
<dbReference type="SUPFAM" id="SSF55447">
    <property type="entry name" value="CO dehydrogenase flavoprotein C-terminal domain-like"/>
    <property type="match status" value="1"/>
</dbReference>
<dbReference type="STRING" id="229921.ADN01_06295"/>
<evidence type="ECO:0000256" key="2">
    <source>
        <dbReference type="ARBA" id="ARBA00022827"/>
    </source>
</evidence>
<dbReference type="AlphaFoldDB" id="A0A0P6XR85"/>
<reference evidence="5 6" key="1">
    <citation type="submission" date="2015-07" db="EMBL/GenBank/DDBJ databases">
        <title>Genome sequence of Levilinea saccharolytica DSM 16555.</title>
        <authorList>
            <person name="Hemp J."/>
            <person name="Ward L.M."/>
            <person name="Pace L.A."/>
            <person name="Fischer W.W."/>
        </authorList>
    </citation>
    <scope>NUCLEOTIDE SEQUENCE [LARGE SCALE GENOMIC DNA]</scope>
    <source>
        <strain evidence="5 6">KIBI-1</strain>
    </source>
</reference>
<dbReference type="GO" id="GO:0016491">
    <property type="term" value="F:oxidoreductase activity"/>
    <property type="evidence" value="ECO:0007669"/>
    <property type="project" value="UniProtKB-KW"/>
</dbReference>
<organism evidence="5 6">
    <name type="scientific">Levilinea saccharolytica</name>
    <dbReference type="NCBI Taxonomy" id="229921"/>
    <lineage>
        <taxon>Bacteria</taxon>
        <taxon>Bacillati</taxon>
        <taxon>Chloroflexota</taxon>
        <taxon>Anaerolineae</taxon>
        <taxon>Anaerolineales</taxon>
        <taxon>Anaerolineaceae</taxon>
        <taxon>Levilinea</taxon>
    </lineage>
</organism>
<feature type="domain" description="FAD-binding PCMH-type" evidence="4">
    <location>
        <begin position="1"/>
        <end position="143"/>
    </location>
</feature>
<dbReference type="InterPro" id="IPR036318">
    <property type="entry name" value="FAD-bd_PCMH-like_sf"/>
</dbReference>
<name>A0A0P6XR85_9CHLR</name>
<dbReference type="PANTHER" id="PTHR42659">
    <property type="entry name" value="XANTHINE DEHYDROGENASE SUBUNIT C-RELATED"/>
    <property type="match status" value="1"/>
</dbReference>
<dbReference type="SUPFAM" id="SSF56176">
    <property type="entry name" value="FAD-binding/transporter-associated domain-like"/>
    <property type="match status" value="1"/>
</dbReference>
<dbReference type="Gene3D" id="3.30.390.50">
    <property type="entry name" value="CO dehydrogenase flavoprotein, C-terminal domain"/>
    <property type="match status" value="1"/>
</dbReference>
<evidence type="ECO:0000313" key="6">
    <source>
        <dbReference type="Proteomes" id="UP000050501"/>
    </source>
</evidence>
<dbReference type="GO" id="GO:0071949">
    <property type="term" value="F:FAD binding"/>
    <property type="evidence" value="ECO:0007669"/>
    <property type="project" value="InterPro"/>
</dbReference>
<dbReference type="InterPro" id="IPR016169">
    <property type="entry name" value="FAD-bd_PCMH_sub2"/>
</dbReference>
<keyword evidence="1" id="KW-0285">Flavoprotein</keyword>
<dbReference type="InterPro" id="IPR002346">
    <property type="entry name" value="Mopterin_DH_FAD-bd"/>
</dbReference>
<dbReference type="PANTHER" id="PTHR42659:SF2">
    <property type="entry name" value="XANTHINE DEHYDROGENASE SUBUNIT C-RELATED"/>
    <property type="match status" value="1"/>
</dbReference>
<dbReference type="Gene3D" id="3.30.465.10">
    <property type="match status" value="1"/>
</dbReference>
<dbReference type="InterPro" id="IPR051312">
    <property type="entry name" value="Diverse_Substr_Oxidored"/>
</dbReference>